<dbReference type="RefSeq" id="WP_249701135.1">
    <property type="nucleotide sequence ID" value="NZ_JAMFLX010000026.1"/>
</dbReference>
<sequence length="296" mass="33324">MQQSADLNEALIFFTVVEAGSMTAAAERLGMQKSTISRKLSAMEERIGVRLLHRSTRRMALTDIGEEHFQRCRYIVEAFQEAENILQHHKSEPSGHLNIVAPIEVGQLVLARQVGEFVQRWPKVSINVELSNRRVDFYEDNIDLALQITPPNDQDLVCRRVWTSEMILVASPDFLKGKTIHHPSDLAELNTIRFYPMIDNTSGWVFSKDGEVYTHIGQGNIIFNNITAIREAAIVGAGLALLPKMILEDALTSGVLVQLFPDWSMPVRHVHAIYPPRKMMPLALRTLLEEFGGTIG</sequence>
<dbReference type="InterPro" id="IPR000847">
    <property type="entry name" value="LysR_HTH_N"/>
</dbReference>
<evidence type="ECO:0000256" key="2">
    <source>
        <dbReference type="ARBA" id="ARBA00023015"/>
    </source>
</evidence>
<evidence type="ECO:0000313" key="6">
    <source>
        <dbReference type="EMBL" id="MCL6271518.1"/>
    </source>
</evidence>
<dbReference type="Gene3D" id="1.10.10.10">
    <property type="entry name" value="Winged helix-like DNA-binding domain superfamily/Winged helix DNA-binding domain"/>
    <property type="match status" value="1"/>
</dbReference>
<dbReference type="SUPFAM" id="SSF53850">
    <property type="entry name" value="Periplasmic binding protein-like II"/>
    <property type="match status" value="1"/>
</dbReference>
<dbReference type="Proteomes" id="UP001203338">
    <property type="component" value="Unassembled WGS sequence"/>
</dbReference>
<gene>
    <name evidence="6" type="ORF">M3P05_16505</name>
</gene>
<dbReference type="InterPro" id="IPR036390">
    <property type="entry name" value="WH_DNA-bd_sf"/>
</dbReference>
<dbReference type="Gene3D" id="3.40.190.290">
    <property type="match status" value="1"/>
</dbReference>
<protein>
    <submittedName>
        <fullName evidence="6">LysR family transcriptional regulator</fullName>
    </submittedName>
</protein>
<proteinExistence type="inferred from homology"/>
<dbReference type="Pfam" id="PF00126">
    <property type="entry name" value="HTH_1"/>
    <property type="match status" value="1"/>
</dbReference>
<accession>A0ABT0PJH6</accession>
<comment type="similarity">
    <text evidence="1">Belongs to the LysR transcriptional regulatory family.</text>
</comment>
<evidence type="ECO:0000256" key="1">
    <source>
        <dbReference type="ARBA" id="ARBA00009437"/>
    </source>
</evidence>
<keyword evidence="7" id="KW-1185">Reference proteome</keyword>
<keyword evidence="2" id="KW-0805">Transcription regulation</keyword>
<reference evidence="6 7" key="1">
    <citation type="submission" date="2022-05" db="EMBL/GenBank/DDBJ databases">
        <authorList>
            <person name="Park J.-S."/>
        </authorList>
    </citation>
    <scope>NUCLEOTIDE SEQUENCE [LARGE SCALE GENOMIC DNA]</scope>
    <source>
        <strain evidence="6 7">2012CJ34-2</strain>
    </source>
</reference>
<comment type="caution">
    <text evidence="6">The sequence shown here is derived from an EMBL/GenBank/DDBJ whole genome shotgun (WGS) entry which is preliminary data.</text>
</comment>
<dbReference type="SUPFAM" id="SSF46785">
    <property type="entry name" value="Winged helix' DNA-binding domain"/>
    <property type="match status" value="1"/>
</dbReference>
<dbReference type="InterPro" id="IPR058163">
    <property type="entry name" value="LysR-type_TF_proteobact-type"/>
</dbReference>
<feature type="domain" description="HTH lysR-type" evidence="5">
    <location>
        <begin position="1"/>
        <end position="62"/>
    </location>
</feature>
<name>A0ABT0PJH6_9GAMM</name>
<keyword evidence="4" id="KW-0804">Transcription</keyword>
<dbReference type="PROSITE" id="PS50931">
    <property type="entry name" value="HTH_LYSR"/>
    <property type="match status" value="1"/>
</dbReference>
<dbReference type="CDD" id="cd08422">
    <property type="entry name" value="PBP2_CrgA_like"/>
    <property type="match status" value="1"/>
</dbReference>
<organism evidence="6 7">
    <name type="scientific">Parendozoicomonas callyspongiae</name>
    <dbReference type="NCBI Taxonomy" id="2942213"/>
    <lineage>
        <taxon>Bacteria</taxon>
        <taxon>Pseudomonadati</taxon>
        <taxon>Pseudomonadota</taxon>
        <taxon>Gammaproteobacteria</taxon>
        <taxon>Oceanospirillales</taxon>
        <taxon>Endozoicomonadaceae</taxon>
        <taxon>Parendozoicomonas</taxon>
    </lineage>
</organism>
<dbReference type="Pfam" id="PF03466">
    <property type="entry name" value="LysR_substrate"/>
    <property type="match status" value="1"/>
</dbReference>
<dbReference type="InterPro" id="IPR036388">
    <property type="entry name" value="WH-like_DNA-bd_sf"/>
</dbReference>
<dbReference type="InterPro" id="IPR005119">
    <property type="entry name" value="LysR_subst-bd"/>
</dbReference>
<evidence type="ECO:0000259" key="5">
    <source>
        <dbReference type="PROSITE" id="PS50931"/>
    </source>
</evidence>
<evidence type="ECO:0000256" key="3">
    <source>
        <dbReference type="ARBA" id="ARBA00023125"/>
    </source>
</evidence>
<dbReference type="EMBL" id="JAMFLX010000026">
    <property type="protein sequence ID" value="MCL6271518.1"/>
    <property type="molecule type" value="Genomic_DNA"/>
</dbReference>
<evidence type="ECO:0000313" key="7">
    <source>
        <dbReference type="Proteomes" id="UP001203338"/>
    </source>
</evidence>
<keyword evidence="3" id="KW-0238">DNA-binding</keyword>
<dbReference type="PANTHER" id="PTHR30537">
    <property type="entry name" value="HTH-TYPE TRANSCRIPTIONAL REGULATOR"/>
    <property type="match status" value="1"/>
</dbReference>
<evidence type="ECO:0000256" key="4">
    <source>
        <dbReference type="ARBA" id="ARBA00023163"/>
    </source>
</evidence>
<dbReference type="PANTHER" id="PTHR30537:SF68">
    <property type="entry name" value="TRANSCRIPTIONAL REGULATOR-RELATED"/>
    <property type="match status" value="1"/>
</dbReference>